<keyword evidence="5 6" id="KW-0472">Membrane</keyword>
<evidence type="ECO:0000313" key="9">
    <source>
        <dbReference type="Proteomes" id="UP000599109"/>
    </source>
</evidence>
<comment type="caution">
    <text evidence="8">The sequence shown here is derived from an EMBL/GenBank/DDBJ whole genome shotgun (WGS) entry which is preliminary data.</text>
</comment>
<dbReference type="InterPro" id="IPR032816">
    <property type="entry name" value="VTT_dom"/>
</dbReference>
<feature type="domain" description="Rhodanese" evidence="7">
    <location>
        <begin position="218"/>
        <end position="309"/>
    </location>
</feature>
<accession>A0A937CT70</accession>
<dbReference type="Pfam" id="PF09335">
    <property type="entry name" value="VTT_dom"/>
    <property type="match status" value="1"/>
</dbReference>
<keyword evidence="3 6" id="KW-0812">Transmembrane</keyword>
<feature type="transmembrane region" description="Helical" evidence="6">
    <location>
        <begin position="137"/>
        <end position="158"/>
    </location>
</feature>
<dbReference type="PANTHER" id="PTHR42709">
    <property type="entry name" value="ALKALINE PHOSPHATASE LIKE PROTEIN"/>
    <property type="match status" value="1"/>
</dbReference>
<reference evidence="8 9" key="1">
    <citation type="journal article" date="2017" name="Int. J. Syst. Evol. Microbiol.">
        <title>Ramlibacter monticola sp. nov., isolated from forest soil.</title>
        <authorList>
            <person name="Chaudhary D.K."/>
            <person name="Kim J."/>
        </authorList>
    </citation>
    <scope>NUCLEOTIDE SEQUENCE [LARGE SCALE GENOMIC DNA]</scope>
    <source>
        <strain evidence="8 9">KACC 19175</strain>
    </source>
</reference>
<keyword evidence="9" id="KW-1185">Reference proteome</keyword>
<sequence>MWDFSTFFPGHGVLAVSIALFLKRMGVPIPAFPLLLLLGAQVAGDGLLAAMALAGPTLASVLADTAWFAAGRRYGRAMLGLMCRISVSPGTCIRRSELSFAKRGETAVLLAKFIPGVAGLAPPLAGALGMRAGRFTMLNLVGTVLWTGAGLALGLLLSREVQLALGWVQRLGTAALPLLGAVLALYVAWLVTRRVLASRAASRAPRIQPQELAERIARGESILLVDVRGPADLVLDVRLPGSLHAPLGSATFDGLAAVQGHSQLVTYCDCPDDATAARAALELGRRGLPVRVLAGGFDAWRAAGLPLDPPQAPLPQPGADAAVAL</sequence>
<evidence type="ECO:0000256" key="1">
    <source>
        <dbReference type="ARBA" id="ARBA00004651"/>
    </source>
</evidence>
<dbReference type="Pfam" id="PF00581">
    <property type="entry name" value="Rhodanese"/>
    <property type="match status" value="1"/>
</dbReference>
<evidence type="ECO:0000256" key="2">
    <source>
        <dbReference type="ARBA" id="ARBA00022475"/>
    </source>
</evidence>
<evidence type="ECO:0000256" key="4">
    <source>
        <dbReference type="ARBA" id="ARBA00022989"/>
    </source>
</evidence>
<keyword evidence="2" id="KW-1003">Cell membrane</keyword>
<dbReference type="EMBL" id="JAEQNE010000002">
    <property type="protein sequence ID" value="MBL0391339.1"/>
    <property type="molecule type" value="Genomic_DNA"/>
</dbReference>
<dbReference type="RefSeq" id="WP_201673977.1">
    <property type="nucleotide sequence ID" value="NZ_JAEQNE010000002.1"/>
</dbReference>
<dbReference type="Proteomes" id="UP000599109">
    <property type="component" value="Unassembled WGS sequence"/>
</dbReference>
<evidence type="ECO:0000313" key="8">
    <source>
        <dbReference type="EMBL" id="MBL0391339.1"/>
    </source>
</evidence>
<dbReference type="GO" id="GO:0005886">
    <property type="term" value="C:plasma membrane"/>
    <property type="evidence" value="ECO:0007669"/>
    <property type="project" value="UniProtKB-SubCell"/>
</dbReference>
<name>A0A937CT70_9BURK</name>
<dbReference type="PANTHER" id="PTHR42709:SF6">
    <property type="entry name" value="UNDECAPRENYL PHOSPHATE TRANSPORTER A"/>
    <property type="match status" value="1"/>
</dbReference>
<evidence type="ECO:0000256" key="5">
    <source>
        <dbReference type="ARBA" id="ARBA00023136"/>
    </source>
</evidence>
<gene>
    <name evidence="8" type="ORF">JJ685_09330</name>
</gene>
<protein>
    <submittedName>
        <fullName evidence="8">VTT domain-containing protein</fullName>
    </submittedName>
</protein>
<dbReference type="InterPro" id="IPR051311">
    <property type="entry name" value="DedA_domain"/>
</dbReference>
<dbReference type="SMART" id="SM00450">
    <property type="entry name" value="RHOD"/>
    <property type="match status" value="1"/>
</dbReference>
<organism evidence="8 9">
    <name type="scientific">Ramlibacter monticola</name>
    <dbReference type="NCBI Taxonomy" id="1926872"/>
    <lineage>
        <taxon>Bacteria</taxon>
        <taxon>Pseudomonadati</taxon>
        <taxon>Pseudomonadota</taxon>
        <taxon>Betaproteobacteria</taxon>
        <taxon>Burkholderiales</taxon>
        <taxon>Comamonadaceae</taxon>
        <taxon>Ramlibacter</taxon>
    </lineage>
</organism>
<dbReference type="InterPro" id="IPR001763">
    <property type="entry name" value="Rhodanese-like_dom"/>
</dbReference>
<feature type="transmembrane region" description="Helical" evidence="6">
    <location>
        <begin position="170"/>
        <end position="191"/>
    </location>
</feature>
<comment type="subcellular location">
    <subcellularLocation>
        <location evidence="1">Cell membrane</location>
        <topology evidence="1">Multi-pass membrane protein</topology>
    </subcellularLocation>
</comment>
<evidence type="ECO:0000256" key="6">
    <source>
        <dbReference type="SAM" id="Phobius"/>
    </source>
</evidence>
<dbReference type="SUPFAM" id="SSF52821">
    <property type="entry name" value="Rhodanese/Cell cycle control phosphatase"/>
    <property type="match status" value="1"/>
</dbReference>
<evidence type="ECO:0000256" key="3">
    <source>
        <dbReference type="ARBA" id="ARBA00022692"/>
    </source>
</evidence>
<keyword evidence="4 6" id="KW-1133">Transmembrane helix</keyword>
<dbReference type="AlphaFoldDB" id="A0A937CT70"/>
<evidence type="ECO:0000259" key="7">
    <source>
        <dbReference type="PROSITE" id="PS50206"/>
    </source>
</evidence>
<dbReference type="InterPro" id="IPR036873">
    <property type="entry name" value="Rhodanese-like_dom_sf"/>
</dbReference>
<dbReference type="Gene3D" id="3.40.250.10">
    <property type="entry name" value="Rhodanese-like domain"/>
    <property type="match status" value="1"/>
</dbReference>
<dbReference type="PROSITE" id="PS50206">
    <property type="entry name" value="RHODANESE_3"/>
    <property type="match status" value="1"/>
</dbReference>
<proteinExistence type="predicted"/>